<dbReference type="RefSeq" id="WP_285971463.1">
    <property type="nucleotide sequence ID" value="NZ_CP127294.1"/>
</dbReference>
<proteinExistence type="predicted"/>
<dbReference type="EMBL" id="CP127294">
    <property type="protein sequence ID" value="WIX80848.1"/>
    <property type="molecule type" value="Genomic_DNA"/>
</dbReference>
<keyword evidence="1" id="KW-0472">Membrane</keyword>
<dbReference type="KEGG" id="acab:QRX50_08830"/>
<reference evidence="2 3" key="1">
    <citation type="submission" date="2023-06" db="EMBL/GenBank/DDBJ databases">
        <authorList>
            <person name="Oyuntsetseg B."/>
            <person name="Kim S.B."/>
        </authorList>
    </citation>
    <scope>NUCLEOTIDE SEQUENCE [LARGE SCALE GENOMIC DNA]</scope>
    <source>
        <strain evidence="2 3">2-15</strain>
    </source>
</reference>
<keyword evidence="1" id="KW-0812">Transmembrane</keyword>
<accession>A0A9Y2IM42</accession>
<evidence type="ECO:0000313" key="3">
    <source>
        <dbReference type="Proteomes" id="UP001236014"/>
    </source>
</evidence>
<dbReference type="AlphaFoldDB" id="A0A9Y2IM42"/>
<name>A0A9Y2IM42_9PSEU</name>
<gene>
    <name evidence="2" type="ORF">QRX50_08830</name>
</gene>
<sequence length="87" mass="9826">MWSVLLEFLLALWWFFVAIGIAKFIIVPLVKWLLVTVFESLKGASGAGRTARRLLAVPITGLLSRQRKARGGHRDSRLDLFTVDLVF</sequence>
<feature type="transmembrane region" description="Helical" evidence="1">
    <location>
        <begin position="12"/>
        <end position="34"/>
    </location>
</feature>
<evidence type="ECO:0000313" key="2">
    <source>
        <dbReference type="EMBL" id="WIX80848.1"/>
    </source>
</evidence>
<keyword evidence="1" id="KW-1133">Transmembrane helix</keyword>
<dbReference type="Proteomes" id="UP001236014">
    <property type="component" value="Chromosome"/>
</dbReference>
<keyword evidence="3" id="KW-1185">Reference proteome</keyword>
<organism evidence="2 3">
    <name type="scientific">Amycolatopsis carbonis</name>
    <dbReference type="NCBI Taxonomy" id="715471"/>
    <lineage>
        <taxon>Bacteria</taxon>
        <taxon>Bacillati</taxon>
        <taxon>Actinomycetota</taxon>
        <taxon>Actinomycetes</taxon>
        <taxon>Pseudonocardiales</taxon>
        <taxon>Pseudonocardiaceae</taxon>
        <taxon>Amycolatopsis</taxon>
    </lineage>
</organism>
<protein>
    <submittedName>
        <fullName evidence="2">Uncharacterized protein</fullName>
    </submittedName>
</protein>
<evidence type="ECO:0000256" key="1">
    <source>
        <dbReference type="SAM" id="Phobius"/>
    </source>
</evidence>